<accession>A0A927B626</accession>
<sequence length="94" mass="10281">MKKVIVVFAAIALSLTAAQAQDSKVKKKAETVEAKAEVAADKADLKMNKAERKAAKMSGDKEALKEARKDRVKKTGELIKDEAKKDVKVVKEKL</sequence>
<dbReference type="Proteomes" id="UP000653797">
    <property type="component" value="Unassembled WGS sequence"/>
</dbReference>
<protein>
    <recommendedName>
        <fullName evidence="5">YtxH domain-containing protein</fullName>
    </recommendedName>
</protein>
<dbReference type="AlphaFoldDB" id="A0A927B626"/>
<feature type="chain" id="PRO_5036990460" description="YtxH domain-containing protein" evidence="2">
    <location>
        <begin position="21"/>
        <end position="94"/>
    </location>
</feature>
<organism evidence="3 4">
    <name type="scientific">Spirosoma validum</name>
    <dbReference type="NCBI Taxonomy" id="2771355"/>
    <lineage>
        <taxon>Bacteria</taxon>
        <taxon>Pseudomonadati</taxon>
        <taxon>Bacteroidota</taxon>
        <taxon>Cytophagia</taxon>
        <taxon>Cytophagales</taxon>
        <taxon>Cytophagaceae</taxon>
        <taxon>Spirosoma</taxon>
    </lineage>
</organism>
<evidence type="ECO:0000256" key="2">
    <source>
        <dbReference type="SAM" id="SignalP"/>
    </source>
</evidence>
<keyword evidence="4" id="KW-1185">Reference proteome</keyword>
<comment type="caution">
    <text evidence="3">The sequence shown here is derived from an EMBL/GenBank/DDBJ whole genome shotgun (WGS) entry which is preliminary data.</text>
</comment>
<keyword evidence="1" id="KW-0175">Coiled coil</keyword>
<keyword evidence="2" id="KW-0732">Signal</keyword>
<gene>
    <name evidence="3" type="ORF">IC230_23875</name>
</gene>
<dbReference type="EMBL" id="JACXAA010000010">
    <property type="protein sequence ID" value="MBD2755958.1"/>
    <property type="molecule type" value="Genomic_DNA"/>
</dbReference>
<reference evidence="3" key="1">
    <citation type="submission" date="2020-09" db="EMBL/GenBank/DDBJ databases">
        <authorList>
            <person name="Kim M.K."/>
        </authorList>
    </citation>
    <scope>NUCLEOTIDE SEQUENCE</scope>
    <source>
        <strain evidence="3">BT704</strain>
    </source>
</reference>
<feature type="signal peptide" evidence="2">
    <location>
        <begin position="1"/>
        <end position="20"/>
    </location>
</feature>
<proteinExistence type="predicted"/>
<dbReference type="RefSeq" id="WP_191041580.1">
    <property type="nucleotide sequence ID" value="NZ_JACXAA010000010.1"/>
</dbReference>
<feature type="coiled-coil region" evidence="1">
    <location>
        <begin position="33"/>
        <end position="67"/>
    </location>
</feature>
<evidence type="ECO:0000256" key="1">
    <source>
        <dbReference type="SAM" id="Coils"/>
    </source>
</evidence>
<evidence type="ECO:0000313" key="4">
    <source>
        <dbReference type="Proteomes" id="UP000653797"/>
    </source>
</evidence>
<evidence type="ECO:0000313" key="3">
    <source>
        <dbReference type="EMBL" id="MBD2755958.1"/>
    </source>
</evidence>
<evidence type="ECO:0008006" key="5">
    <source>
        <dbReference type="Google" id="ProtNLM"/>
    </source>
</evidence>
<name>A0A927B626_9BACT</name>